<dbReference type="AlphaFoldDB" id="A0A8X6KWR5"/>
<dbReference type="InterPro" id="IPR023211">
    <property type="entry name" value="DNA_pol_palm_dom_sf"/>
</dbReference>
<name>A0A8X6KWR5_TRICU</name>
<dbReference type="Proteomes" id="UP000887116">
    <property type="component" value="Unassembled WGS sequence"/>
</dbReference>
<dbReference type="SUPFAM" id="SSF56672">
    <property type="entry name" value="DNA/RNA polymerases"/>
    <property type="match status" value="1"/>
</dbReference>
<reference evidence="1" key="1">
    <citation type="submission" date="2020-07" db="EMBL/GenBank/DDBJ databases">
        <title>Multicomponent nature underlies the extraordinary mechanical properties of spider dragline silk.</title>
        <authorList>
            <person name="Kono N."/>
            <person name="Nakamura H."/>
            <person name="Mori M."/>
            <person name="Yoshida Y."/>
            <person name="Ohtoshi R."/>
            <person name="Malay A.D."/>
            <person name="Moran D.A.P."/>
            <person name="Tomita M."/>
            <person name="Numata K."/>
            <person name="Arakawa K."/>
        </authorList>
    </citation>
    <scope>NUCLEOTIDE SEQUENCE</scope>
</reference>
<dbReference type="OrthoDB" id="6432665at2759"/>
<dbReference type="GO" id="GO:0000166">
    <property type="term" value="F:nucleotide binding"/>
    <property type="evidence" value="ECO:0007669"/>
    <property type="project" value="InterPro"/>
</dbReference>
<dbReference type="PROSITE" id="PS00116">
    <property type="entry name" value="DNA_POLYMERASE_B"/>
    <property type="match status" value="1"/>
</dbReference>
<dbReference type="GO" id="GO:0003676">
    <property type="term" value="F:nucleic acid binding"/>
    <property type="evidence" value="ECO:0007669"/>
    <property type="project" value="InterPro"/>
</dbReference>
<dbReference type="GO" id="GO:0071897">
    <property type="term" value="P:DNA biosynthetic process"/>
    <property type="evidence" value="ECO:0007669"/>
    <property type="project" value="UniProtKB-ARBA"/>
</dbReference>
<dbReference type="InterPro" id="IPR017964">
    <property type="entry name" value="DNA-dir_DNA_pol_B_CS"/>
</dbReference>
<comment type="caution">
    <text evidence="1">The sequence shown here is derived from an EMBL/GenBank/DDBJ whole genome shotgun (WGS) entry which is preliminary data.</text>
</comment>
<organism evidence="1 2">
    <name type="scientific">Trichonephila clavata</name>
    <name type="common">Joro spider</name>
    <name type="synonym">Nephila clavata</name>
    <dbReference type="NCBI Taxonomy" id="2740835"/>
    <lineage>
        <taxon>Eukaryota</taxon>
        <taxon>Metazoa</taxon>
        <taxon>Ecdysozoa</taxon>
        <taxon>Arthropoda</taxon>
        <taxon>Chelicerata</taxon>
        <taxon>Arachnida</taxon>
        <taxon>Araneae</taxon>
        <taxon>Araneomorphae</taxon>
        <taxon>Entelegynae</taxon>
        <taxon>Araneoidea</taxon>
        <taxon>Nephilidae</taxon>
        <taxon>Trichonephila</taxon>
    </lineage>
</organism>
<gene>
    <name evidence="1" type="primary">AVEN_2346_1</name>
    <name evidence="1" type="ORF">TNCT_131191</name>
</gene>
<proteinExistence type="predicted"/>
<evidence type="ECO:0000313" key="2">
    <source>
        <dbReference type="Proteomes" id="UP000887116"/>
    </source>
</evidence>
<sequence>MEKNLSCPLLDYFEPINDSLTIFKMKKPNLVLDKPIFIGFCVLELSKLQMYKLYYSHFKSYYGSKCELLYTDTDSLYMNIETEDVYKDLRRNFKSILDLSNFERNNPMFDDSNKGKLGLLKSETIQPIKEFIGLKCKMYAFNYGNTIKKLPKVFDGVMKNLIQISSSEHADMRDEDPSYDGNLSAICFYMYSRTKLGKSFLS</sequence>
<keyword evidence="2" id="KW-1185">Reference proteome</keyword>
<dbReference type="Gene3D" id="3.90.1600.10">
    <property type="entry name" value="Palm domain of DNA polymerase"/>
    <property type="match status" value="1"/>
</dbReference>
<evidence type="ECO:0000313" key="1">
    <source>
        <dbReference type="EMBL" id="GFQ85203.1"/>
    </source>
</evidence>
<dbReference type="PANTHER" id="PTHR31511">
    <property type="entry name" value="PROTEIN CBG23764"/>
    <property type="match status" value="1"/>
</dbReference>
<protein>
    <submittedName>
        <fullName evidence="1">C2H2-type domain-containing protein</fullName>
    </submittedName>
</protein>
<dbReference type="PANTHER" id="PTHR31511:SF12">
    <property type="entry name" value="RHO TERMINATION FACTOR N-TERMINAL DOMAIN-CONTAINING PROTEIN"/>
    <property type="match status" value="1"/>
</dbReference>
<dbReference type="InterPro" id="IPR043502">
    <property type="entry name" value="DNA/RNA_pol_sf"/>
</dbReference>
<dbReference type="EMBL" id="BMAO01003034">
    <property type="protein sequence ID" value="GFQ85203.1"/>
    <property type="molecule type" value="Genomic_DNA"/>
</dbReference>
<accession>A0A8X6KWR5</accession>